<organism evidence="1 2">
    <name type="scientific">Lysinibacillus parviboronicapiens</name>
    <dbReference type="NCBI Taxonomy" id="436516"/>
    <lineage>
        <taxon>Bacteria</taxon>
        <taxon>Bacillati</taxon>
        <taxon>Bacillota</taxon>
        <taxon>Bacilli</taxon>
        <taxon>Bacillales</taxon>
        <taxon>Bacillaceae</taxon>
        <taxon>Lysinibacillus</taxon>
    </lineage>
</organism>
<proteinExistence type="predicted"/>
<sequence>MGTRVSYPIEIKMKAIEPFVHIWAWREHLIPLTKTTWNTVQ</sequence>
<reference evidence="1 2" key="1">
    <citation type="submission" date="2024-06" db="EMBL/GenBank/DDBJ databases">
        <title>Sorghum-associated microbial communities from plants grown in Nebraska, USA.</title>
        <authorList>
            <person name="Schachtman D."/>
        </authorList>
    </citation>
    <scope>NUCLEOTIDE SEQUENCE [LARGE SCALE GENOMIC DNA]</scope>
    <source>
        <strain evidence="1 2">736</strain>
    </source>
</reference>
<evidence type="ECO:0000313" key="1">
    <source>
        <dbReference type="EMBL" id="MET4562931.1"/>
    </source>
</evidence>
<name>A0ABV2PPR3_9BACI</name>
<accession>A0ABV2PPR3</accession>
<gene>
    <name evidence="1" type="ORF">ABIA69_004122</name>
</gene>
<evidence type="ECO:0000313" key="2">
    <source>
        <dbReference type="Proteomes" id="UP001549363"/>
    </source>
</evidence>
<dbReference type="EMBL" id="JBEPSB010000027">
    <property type="protein sequence ID" value="MET4562931.1"/>
    <property type="molecule type" value="Genomic_DNA"/>
</dbReference>
<keyword evidence="2" id="KW-1185">Reference proteome</keyword>
<dbReference type="RefSeq" id="WP_268807951.1">
    <property type="nucleotide sequence ID" value="NZ_PYWI01000050.1"/>
</dbReference>
<protein>
    <submittedName>
        <fullName evidence="1">Uncharacterized protein</fullName>
    </submittedName>
</protein>
<dbReference type="Proteomes" id="UP001549363">
    <property type="component" value="Unassembled WGS sequence"/>
</dbReference>
<comment type="caution">
    <text evidence="1">The sequence shown here is derived from an EMBL/GenBank/DDBJ whole genome shotgun (WGS) entry which is preliminary data.</text>
</comment>